<dbReference type="Gene3D" id="3.40.470.10">
    <property type="entry name" value="Uracil-DNA glycosylase-like domain"/>
    <property type="match status" value="1"/>
</dbReference>
<dbReference type="RefSeq" id="WP_011634467.1">
    <property type="nucleotide sequence ID" value="NC_008344.1"/>
</dbReference>
<dbReference type="KEGG" id="net:Neut_1414"/>
<dbReference type="Proteomes" id="UP000001966">
    <property type="component" value="Chromosome"/>
</dbReference>
<dbReference type="InterPro" id="IPR005122">
    <property type="entry name" value="Uracil-DNA_glycosylase-like"/>
</dbReference>
<protein>
    <recommendedName>
        <fullName evidence="1">Uracil-DNA glycosylase-like domain-containing protein</fullName>
    </recommendedName>
</protein>
<dbReference type="Pfam" id="PF03167">
    <property type="entry name" value="UDG"/>
    <property type="match status" value="1"/>
</dbReference>
<dbReference type="OrthoDB" id="9789139at2"/>
<organism evidence="2 3">
    <name type="scientific">Nitrosomonas eutropha (strain DSM 101675 / C91 / Nm57)</name>
    <dbReference type="NCBI Taxonomy" id="335283"/>
    <lineage>
        <taxon>Bacteria</taxon>
        <taxon>Pseudomonadati</taxon>
        <taxon>Pseudomonadota</taxon>
        <taxon>Betaproteobacteria</taxon>
        <taxon>Nitrosomonadales</taxon>
        <taxon>Nitrosomonadaceae</taxon>
        <taxon>Nitrosomonas</taxon>
    </lineage>
</organism>
<dbReference type="SUPFAM" id="SSF52141">
    <property type="entry name" value="Uracil-DNA glycosylase-like"/>
    <property type="match status" value="1"/>
</dbReference>
<dbReference type="EMBL" id="CP000450">
    <property type="protein sequence ID" value="ABI59661.1"/>
    <property type="molecule type" value="Genomic_DNA"/>
</dbReference>
<reference evidence="2 3" key="1">
    <citation type="journal article" date="2007" name="Environ. Microbiol.">
        <title>Whole-genome analysis of the ammonia-oxidizing bacterium, Nitrosomonas eutropha C91: implications for niche adaptation.</title>
        <authorList>
            <person name="Stein L.Y."/>
            <person name="Arp D.J."/>
            <person name="Berube P.M."/>
            <person name="Chain P.S."/>
            <person name="Hauser L."/>
            <person name="Jetten M.S."/>
            <person name="Klotz M.G."/>
            <person name="Larimer F.W."/>
            <person name="Norton J.M."/>
            <person name="Op den Camp H.J.M."/>
            <person name="Shin M."/>
            <person name="Wei X."/>
        </authorList>
    </citation>
    <scope>NUCLEOTIDE SEQUENCE [LARGE SCALE GENOMIC DNA]</scope>
    <source>
        <strain evidence="3">DSM 101675 / C91 / Nm57</strain>
    </source>
</reference>
<feature type="domain" description="Uracil-DNA glycosylase-like" evidence="1">
    <location>
        <begin position="20"/>
        <end position="54"/>
    </location>
</feature>
<proteinExistence type="predicted"/>
<accession>Q0AG71</accession>
<evidence type="ECO:0000313" key="2">
    <source>
        <dbReference type="EMBL" id="ABI59661.1"/>
    </source>
</evidence>
<gene>
    <name evidence="2" type="ordered locus">Neut_1414</name>
</gene>
<dbReference type="InterPro" id="IPR036895">
    <property type="entry name" value="Uracil-DNA_glycosylase-like_sf"/>
</dbReference>
<dbReference type="eggNOG" id="COG1573">
    <property type="taxonomic scope" value="Bacteria"/>
</dbReference>
<dbReference type="AlphaFoldDB" id="Q0AG71"/>
<dbReference type="HOGENOM" id="CLU_2586111_0_0_4"/>
<evidence type="ECO:0000259" key="1">
    <source>
        <dbReference type="Pfam" id="PF03167"/>
    </source>
</evidence>
<evidence type="ECO:0000313" key="3">
    <source>
        <dbReference type="Proteomes" id="UP000001966"/>
    </source>
</evidence>
<name>Q0AG71_NITEC</name>
<sequence>MSLCTEPLPLRPKPVFQLHASARILIASQAPGRRVHETRVPFDDPSGNRLGEWIIPSRKVGCIMLSDSGPVGIISRLFRF</sequence>